<dbReference type="PANTHER" id="PTHR33112">
    <property type="entry name" value="DOMAIN PROTEIN, PUTATIVE-RELATED"/>
    <property type="match status" value="1"/>
</dbReference>
<dbReference type="HOGENOM" id="CLU_002639_6_0_1"/>
<dbReference type="AlphaFoldDB" id="C7ZFQ3"/>
<gene>
    <name evidence="2" type="ORF">NECHADRAFT_78444</name>
</gene>
<dbReference type="InParanoid" id="C7ZFQ3"/>
<dbReference type="STRING" id="660122.C7ZFQ3"/>
<dbReference type="OMA" id="WENAIVQ"/>
<dbReference type="RefSeq" id="XP_003043021.1">
    <property type="nucleotide sequence ID" value="XM_003042975.1"/>
</dbReference>
<feature type="domain" description="Heterokaryon incompatibility" evidence="1">
    <location>
        <begin position="242"/>
        <end position="391"/>
    </location>
</feature>
<evidence type="ECO:0000313" key="2">
    <source>
        <dbReference type="EMBL" id="EEU37308.1"/>
    </source>
</evidence>
<dbReference type="KEGG" id="nhe:NECHADRAFT_78444"/>
<dbReference type="OrthoDB" id="5125733at2759"/>
<reference evidence="2 3" key="1">
    <citation type="journal article" date="2009" name="PLoS Genet.">
        <title>The genome of Nectria haematococca: contribution of supernumerary chromosomes to gene expansion.</title>
        <authorList>
            <person name="Coleman J.J."/>
            <person name="Rounsley S.D."/>
            <person name="Rodriguez-Carres M."/>
            <person name="Kuo A."/>
            <person name="Wasmann C.C."/>
            <person name="Grimwood J."/>
            <person name="Schmutz J."/>
            <person name="Taga M."/>
            <person name="White G.J."/>
            <person name="Zhou S."/>
            <person name="Schwartz D.C."/>
            <person name="Freitag M."/>
            <person name="Ma L.J."/>
            <person name="Danchin E.G."/>
            <person name="Henrissat B."/>
            <person name="Coutinho P.M."/>
            <person name="Nelson D.R."/>
            <person name="Straney D."/>
            <person name="Napoli C.A."/>
            <person name="Barker B.M."/>
            <person name="Gribskov M."/>
            <person name="Rep M."/>
            <person name="Kroken S."/>
            <person name="Molnar I."/>
            <person name="Rensing C."/>
            <person name="Kennell J.C."/>
            <person name="Zamora J."/>
            <person name="Farman M.L."/>
            <person name="Selker E.U."/>
            <person name="Salamov A."/>
            <person name="Shapiro H."/>
            <person name="Pangilinan J."/>
            <person name="Lindquist E."/>
            <person name="Lamers C."/>
            <person name="Grigoriev I.V."/>
            <person name="Geiser D.M."/>
            <person name="Covert S.F."/>
            <person name="Temporini E."/>
            <person name="Vanetten H.D."/>
        </authorList>
    </citation>
    <scope>NUCLEOTIDE SEQUENCE [LARGE SCALE GENOMIC DNA]</scope>
    <source>
        <strain evidence="3">ATCC MYA-4622 / CBS 123669 / FGSC 9596 / NRRL 45880 / 77-13-4</strain>
    </source>
</reference>
<protein>
    <recommendedName>
        <fullName evidence="1">Heterokaryon incompatibility domain-containing protein</fullName>
    </recommendedName>
</protein>
<dbReference type="eggNOG" id="ENOG502R1M1">
    <property type="taxonomic scope" value="Eukaryota"/>
</dbReference>
<dbReference type="PANTHER" id="PTHR33112:SF16">
    <property type="entry name" value="HETEROKARYON INCOMPATIBILITY DOMAIN-CONTAINING PROTEIN"/>
    <property type="match status" value="1"/>
</dbReference>
<organism evidence="2 3">
    <name type="scientific">Fusarium vanettenii (strain ATCC MYA-4622 / CBS 123669 / FGSC 9596 / NRRL 45880 / 77-13-4)</name>
    <name type="common">Fusarium solani subsp. pisi</name>
    <dbReference type="NCBI Taxonomy" id="660122"/>
    <lineage>
        <taxon>Eukaryota</taxon>
        <taxon>Fungi</taxon>
        <taxon>Dikarya</taxon>
        <taxon>Ascomycota</taxon>
        <taxon>Pezizomycotina</taxon>
        <taxon>Sordariomycetes</taxon>
        <taxon>Hypocreomycetidae</taxon>
        <taxon>Hypocreales</taxon>
        <taxon>Nectriaceae</taxon>
        <taxon>Fusarium</taxon>
        <taxon>Fusarium solani species complex</taxon>
        <taxon>Fusarium vanettenii</taxon>
    </lineage>
</organism>
<keyword evidence="3" id="KW-1185">Reference proteome</keyword>
<accession>C7ZFQ3</accession>
<dbReference type="Pfam" id="PF06985">
    <property type="entry name" value="HET"/>
    <property type="match status" value="1"/>
</dbReference>
<dbReference type="EMBL" id="GG698923">
    <property type="protein sequence ID" value="EEU37308.1"/>
    <property type="molecule type" value="Genomic_DNA"/>
</dbReference>
<sequence>MDFILQTWDPGSARSVARKAGYCQACAGMLCTPEGLKSLETLPGYRHSNMHQLLKSVKQGCQLCDIILRAGWEDPRNKLGSEEKVQYTEKEKDRQVWFVSRGSRELGPSALTHYTARRWESRVYDSLGDKVWLDGGFVTHNKPPKVSEETYVWSSLISIAIMASFDDPAAKYFVNRPMQTSFLDGDIMDEAKVWLDDCVGGRHGTCVPPEKCELPTRVLDVEPSLGHIVRLQEKNTGQIGRYAALSYCWGGPQPLTATKSNLQTLISGVEVDKLPQTLQDAVYVTRRLGIRYLWIDALCIIQDSPEDKLSEIGKMGTIYRNAIVTIAAANARKASEGFLKVTTDYTPEYSCIMPVHLPENPRVGRVTLAAKRRFFFTHPNALRTRGWAFQEAVLSRRILIFSSYALQCHCNLDQGRFLNLGNIDREKPEKLYAFGTKHFDMFETHHKSHGDGWMSGLFLGGMWNAMVGDFTSRSLTVADDRLHALQGIANELLQSRHLATDINRTYVAGMWMACLPSQLVWSRDDRTPLCPDNGNLPFRPITNRSKRAPAWSWASLDCPVMFLSVEMVSEQPYRGFSLSHVSSGPGGVELEAECDILCRSLDEFHHDSSKAQDIRITLDLDVDELPATATSVYYILLDKYINIGGIDEGDPLWLYYVSGIVVHETEEGAFQRLGCFRWDVDQLAEDEYTFGQRRRVKLV</sequence>
<evidence type="ECO:0000259" key="1">
    <source>
        <dbReference type="Pfam" id="PF06985"/>
    </source>
</evidence>
<evidence type="ECO:0000313" key="3">
    <source>
        <dbReference type="Proteomes" id="UP000005206"/>
    </source>
</evidence>
<name>C7ZFQ3_FUSV7</name>
<dbReference type="GeneID" id="9665067"/>
<dbReference type="InterPro" id="IPR010730">
    <property type="entry name" value="HET"/>
</dbReference>
<proteinExistence type="predicted"/>
<dbReference type="Proteomes" id="UP000005206">
    <property type="component" value="Chromosome 3"/>
</dbReference>
<dbReference type="VEuPathDB" id="FungiDB:NECHADRAFT_78444"/>